<dbReference type="PANTHER" id="PTHR11814">
    <property type="entry name" value="SULFATE TRANSPORTER"/>
    <property type="match status" value="1"/>
</dbReference>
<dbReference type="InterPro" id="IPR011547">
    <property type="entry name" value="SLC26A/SulP_dom"/>
</dbReference>
<feature type="transmembrane region" description="Helical" evidence="6">
    <location>
        <begin position="147"/>
        <end position="167"/>
    </location>
</feature>
<dbReference type="OrthoDB" id="288203at2759"/>
<comment type="subcellular location">
    <subcellularLocation>
        <location evidence="1">Membrane</location>
        <topology evidence="1">Multi-pass membrane protein</topology>
    </subcellularLocation>
</comment>
<name>A0A1C7NAP1_9FUNG</name>
<dbReference type="Proteomes" id="UP000093000">
    <property type="component" value="Unassembled WGS sequence"/>
</dbReference>
<reference evidence="9 10" key="1">
    <citation type="submission" date="2016-03" db="EMBL/GenBank/DDBJ databases">
        <title>Choanephora cucurbitarum.</title>
        <authorList>
            <person name="Min B."/>
            <person name="Park H."/>
            <person name="Park J.-H."/>
            <person name="Shin H.-D."/>
            <person name="Choi I.-G."/>
        </authorList>
    </citation>
    <scope>NUCLEOTIDE SEQUENCE [LARGE SCALE GENOMIC DNA]</scope>
    <source>
        <strain evidence="9 10">KUS-F28377</strain>
    </source>
</reference>
<evidence type="ECO:0000259" key="8">
    <source>
        <dbReference type="PROSITE" id="PS50801"/>
    </source>
</evidence>
<gene>
    <name evidence="9" type="ORF">A0J61_05908</name>
</gene>
<feature type="transmembrane region" description="Helical" evidence="6">
    <location>
        <begin position="46"/>
        <end position="71"/>
    </location>
</feature>
<keyword evidence="10" id="KW-1185">Reference proteome</keyword>
<feature type="region of interest" description="Disordered" evidence="5">
    <location>
        <begin position="276"/>
        <end position="302"/>
    </location>
</feature>
<dbReference type="GO" id="GO:0055085">
    <property type="term" value="P:transmembrane transport"/>
    <property type="evidence" value="ECO:0007669"/>
    <property type="project" value="InterPro"/>
</dbReference>
<comment type="caution">
    <text evidence="9">The sequence shown here is derived from an EMBL/GenBank/DDBJ whole genome shotgun (WGS) entry which is preliminary data.</text>
</comment>
<evidence type="ECO:0000313" key="10">
    <source>
        <dbReference type="Proteomes" id="UP000093000"/>
    </source>
</evidence>
<keyword evidence="7" id="KW-0732">Signal</keyword>
<dbReference type="InParanoid" id="A0A1C7NAP1"/>
<dbReference type="PROSITE" id="PS50801">
    <property type="entry name" value="STAS"/>
    <property type="match status" value="1"/>
</dbReference>
<evidence type="ECO:0000313" key="9">
    <source>
        <dbReference type="EMBL" id="OBZ86038.1"/>
    </source>
</evidence>
<dbReference type="InterPro" id="IPR001902">
    <property type="entry name" value="SLC26A/SulP_fam"/>
</dbReference>
<feature type="compositionally biased region" description="Basic and acidic residues" evidence="5">
    <location>
        <begin position="284"/>
        <end position="302"/>
    </location>
</feature>
<protein>
    <submittedName>
        <fullName evidence="9">Putative sulfate permease C3H7.02</fullName>
    </submittedName>
</protein>
<feature type="transmembrane region" description="Helical" evidence="6">
    <location>
        <begin position="179"/>
        <end position="202"/>
    </location>
</feature>
<organism evidence="9 10">
    <name type="scientific">Choanephora cucurbitarum</name>
    <dbReference type="NCBI Taxonomy" id="101091"/>
    <lineage>
        <taxon>Eukaryota</taxon>
        <taxon>Fungi</taxon>
        <taxon>Fungi incertae sedis</taxon>
        <taxon>Mucoromycota</taxon>
        <taxon>Mucoromycotina</taxon>
        <taxon>Mucoromycetes</taxon>
        <taxon>Mucorales</taxon>
        <taxon>Mucorineae</taxon>
        <taxon>Choanephoraceae</taxon>
        <taxon>Choanephoroideae</taxon>
        <taxon>Choanephora</taxon>
    </lineage>
</organism>
<evidence type="ECO:0000256" key="1">
    <source>
        <dbReference type="ARBA" id="ARBA00004141"/>
    </source>
</evidence>
<dbReference type="InterPro" id="IPR002645">
    <property type="entry name" value="STAS_dom"/>
</dbReference>
<dbReference type="EMBL" id="LUGH01000334">
    <property type="protein sequence ID" value="OBZ86038.1"/>
    <property type="molecule type" value="Genomic_DNA"/>
</dbReference>
<feature type="signal peptide" evidence="7">
    <location>
        <begin position="1"/>
        <end position="22"/>
    </location>
</feature>
<evidence type="ECO:0000256" key="4">
    <source>
        <dbReference type="ARBA" id="ARBA00023136"/>
    </source>
</evidence>
<dbReference type="Pfam" id="PF01740">
    <property type="entry name" value="STAS"/>
    <property type="match status" value="1"/>
</dbReference>
<dbReference type="Gene3D" id="3.30.750.24">
    <property type="entry name" value="STAS domain"/>
    <property type="match status" value="1"/>
</dbReference>
<evidence type="ECO:0000256" key="7">
    <source>
        <dbReference type="SAM" id="SignalP"/>
    </source>
</evidence>
<evidence type="ECO:0000256" key="3">
    <source>
        <dbReference type="ARBA" id="ARBA00022989"/>
    </source>
</evidence>
<feature type="transmembrane region" description="Helical" evidence="6">
    <location>
        <begin position="121"/>
        <end position="141"/>
    </location>
</feature>
<dbReference type="InterPro" id="IPR036513">
    <property type="entry name" value="STAS_dom_sf"/>
</dbReference>
<dbReference type="STRING" id="101091.A0A1C7NAP1"/>
<dbReference type="Pfam" id="PF00916">
    <property type="entry name" value="Sulfate_transp"/>
    <property type="match status" value="1"/>
</dbReference>
<keyword evidence="3 6" id="KW-1133">Transmembrane helix</keyword>
<sequence>MRNGVLVIFSTLIAFLIHIGRSSSPISILKTVPSGFTTMGVPQIDASLLSQLSGTLPSVVIILILEHVAIVKSFGRISNHKIDADQEIIAFGAANVIGSFFGAYPSTGSFSRTAITARSGACTPFIGILSALAVLLCLYALTPAFYYIPNATLFAIVMHAVADLVSGPKFILQLWKINSFELFTFITAVLITFFTTVEYGIYVSVGLSIAPSINYHNLSDPHNGKGHVLLESDTDRMNTHNDTYRNYVRGDQPSLHHLAEPPPDDKIMHYIQDHFISSSSPPQTKEECSGNDRRSLADSGEIKPEGPELLAIVLDCSAINHMDSTGLQTLLDLKLAINRFAGYEVECHFANIGHPAIRNAFVAGGLGSQAGRGPRTGELLSVAPVYREGPQSVNHEEDHGSKTSQQPASLCSHMSFVIHDDGKSQAKYYSHPNHGLPIDRYPFFHWDLEDAVHAASYTDKEPQQAYRHTLFVCSIPLLFSSSRSLQSFSFLF</sequence>
<dbReference type="GO" id="GO:0016020">
    <property type="term" value="C:membrane"/>
    <property type="evidence" value="ECO:0007669"/>
    <property type="project" value="UniProtKB-SubCell"/>
</dbReference>
<dbReference type="SUPFAM" id="SSF52091">
    <property type="entry name" value="SpoIIaa-like"/>
    <property type="match status" value="1"/>
</dbReference>
<dbReference type="AlphaFoldDB" id="A0A1C7NAP1"/>
<evidence type="ECO:0000256" key="2">
    <source>
        <dbReference type="ARBA" id="ARBA00022692"/>
    </source>
</evidence>
<feature type="domain" description="STAS" evidence="8">
    <location>
        <begin position="312"/>
        <end position="396"/>
    </location>
</feature>
<keyword evidence="2 6" id="KW-0812">Transmembrane</keyword>
<keyword evidence="4 6" id="KW-0472">Membrane</keyword>
<accession>A0A1C7NAP1</accession>
<feature type="chain" id="PRO_5008889572" evidence="7">
    <location>
        <begin position="23"/>
        <end position="492"/>
    </location>
</feature>
<proteinExistence type="predicted"/>
<evidence type="ECO:0000256" key="6">
    <source>
        <dbReference type="SAM" id="Phobius"/>
    </source>
</evidence>
<evidence type="ECO:0000256" key="5">
    <source>
        <dbReference type="SAM" id="MobiDB-lite"/>
    </source>
</evidence>
<dbReference type="CDD" id="cd07042">
    <property type="entry name" value="STAS_SulP_like_sulfate_transporter"/>
    <property type="match status" value="1"/>
</dbReference>